<dbReference type="OrthoDB" id="9814755at2"/>
<dbReference type="Pfam" id="PF00398">
    <property type="entry name" value="RrnaAD"/>
    <property type="match status" value="1"/>
</dbReference>
<evidence type="ECO:0000313" key="11">
    <source>
        <dbReference type="Proteomes" id="UP000310639"/>
    </source>
</evidence>
<dbReference type="Gene3D" id="1.10.8.100">
    <property type="entry name" value="Ribosomal RNA adenine dimethylase-like, domain 2"/>
    <property type="match status" value="1"/>
</dbReference>
<comment type="function">
    <text evidence="7">Specifically dimethylates two adjacent adenosines (A1518 and A1519) in the loop of a conserved hairpin near the 3'-end of 16S rRNA in the 30S particle. May play a critical role in biogenesis of 30S subunits.</text>
</comment>
<feature type="binding site" evidence="7 8">
    <location>
        <position position="41"/>
    </location>
    <ligand>
        <name>S-adenosyl-L-methionine</name>
        <dbReference type="ChEBI" id="CHEBI:59789"/>
    </ligand>
</feature>
<gene>
    <name evidence="7 10" type="primary">rsmA</name>
    <name evidence="7" type="synonym">ksgA</name>
    <name evidence="10" type="ORF">FBF37_02995</name>
</gene>
<dbReference type="HAMAP" id="MF_00607">
    <property type="entry name" value="16SrRNA_methyltr_A"/>
    <property type="match status" value="1"/>
</dbReference>
<dbReference type="NCBIfam" id="TIGR00755">
    <property type="entry name" value="ksgA"/>
    <property type="match status" value="1"/>
</dbReference>
<dbReference type="EC" id="2.1.1.182" evidence="7"/>
<feature type="binding site" evidence="7 8">
    <location>
        <position position="104"/>
    </location>
    <ligand>
        <name>S-adenosyl-L-methionine</name>
        <dbReference type="ChEBI" id="CHEBI:59789"/>
    </ligand>
</feature>
<evidence type="ECO:0000256" key="4">
    <source>
        <dbReference type="ARBA" id="ARBA00022679"/>
    </source>
</evidence>
<comment type="catalytic activity">
    <reaction evidence="7">
        <text>adenosine(1518)/adenosine(1519) in 16S rRNA + 4 S-adenosyl-L-methionine = N(6)-dimethyladenosine(1518)/N(6)-dimethyladenosine(1519) in 16S rRNA + 4 S-adenosyl-L-homocysteine + 4 H(+)</text>
        <dbReference type="Rhea" id="RHEA:19609"/>
        <dbReference type="Rhea" id="RHEA-COMP:10232"/>
        <dbReference type="Rhea" id="RHEA-COMP:10233"/>
        <dbReference type="ChEBI" id="CHEBI:15378"/>
        <dbReference type="ChEBI" id="CHEBI:57856"/>
        <dbReference type="ChEBI" id="CHEBI:59789"/>
        <dbReference type="ChEBI" id="CHEBI:74411"/>
        <dbReference type="ChEBI" id="CHEBI:74493"/>
        <dbReference type="EC" id="2.1.1.182"/>
    </reaction>
</comment>
<keyword evidence="5 7" id="KW-0949">S-adenosyl-L-methionine</keyword>
<evidence type="ECO:0000256" key="8">
    <source>
        <dbReference type="PROSITE-ProRule" id="PRU01026"/>
    </source>
</evidence>
<keyword evidence="6 7" id="KW-0694">RNA-binding</keyword>
<dbReference type="InterPro" id="IPR020596">
    <property type="entry name" value="rRNA_Ade_Mease_Trfase_CS"/>
</dbReference>
<feature type="binding site" evidence="7 8">
    <location>
        <position position="62"/>
    </location>
    <ligand>
        <name>S-adenosyl-L-methionine</name>
        <dbReference type="ChEBI" id="CHEBI:59789"/>
    </ligand>
</feature>
<evidence type="ECO:0000256" key="1">
    <source>
        <dbReference type="ARBA" id="ARBA00022490"/>
    </source>
</evidence>
<dbReference type="PANTHER" id="PTHR11727">
    <property type="entry name" value="DIMETHYLADENOSINE TRANSFERASE"/>
    <property type="match status" value="1"/>
</dbReference>
<dbReference type="SMART" id="SM00650">
    <property type="entry name" value="rADc"/>
    <property type="match status" value="1"/>
</dbReference>
<evidence type="ECO:0000259" key="9">
    <source>
        <dbReference type="SMART" id="SM00650"/>
    </source>
</evidence>
<evidence type="ECO:0000256" key="6">
    <source>
        <dbReference type="ARBA" id="ARBA00022884"/>
    </source>
</evidence>
<reference evidence="10 11" key="1">
    <citation type="submission" date="2019-04" db="EMBL/GenBank/DDBJ databases">
        <title>Saccharibacteria TM7 genomes.</title>
        <authorList>
            <person name="Bor B."/>
            <person name="He X."/>
            <person name="Chen T."/>
            <person name="Dewhirst F.E."/>
        </authorList>
    </citation>
    <scope>NUCLEOTIDE SEQUENCE [LARGE SCALE GENOMIC DNA]</scope>
    <source>
        <strain evidence="10 11">BB001</strain>
    </source>
</reference>
<dbReference type="InterPro" id="IPR020598">
    <property type="entry name" value="rRNA_Ade_methylase_Trfase_N"/>
</dbReference>
<sequence length="262" mass="28866">MASARGPKKELGQHWLHDPEVLAEIAEAAELSKDDVVLEVGPGLGTLTSRLLARAGRVVAVEFDRDLARKLPGQFPGKNLQVINEDILQFDLNQLPTGYKVVANVPYYITSKIVEKLMTAENKPSLAVLLVQKEVAQRIAAEPGEMSILAVSAQLFAEAELDIEVPRQFFTPPPKVDSQVVVLRTCTEPLVAPEDHKAFFRVVKAGFSAKRKKLRSSLSGGLAISKDAAEQLLKKADISPDIRAEDLAIDDWQRILSEWRAR</sequence>
<dbReference type="AlphaFoldDB" id="A0A4P9A3M5"/>
<accession>A0A4P9A3M5</accession>
<dbReference type="PROSITE" id="PS51689">
    <property type="entry name" value="SAM_RNA_A_N6_MT"/>
    <property type="match status" value="1"/>
</dbReference>
<evidence type="ECO:0000313" key="10">
    <source>
        <dbReference type="EMBL" id="QCT42418.1"/>
    </source>
</evidence>
<dbReference type="RefSeq" id="WP_138079356.1">
    <property type="nucleotide sequence ID" value="NZ_CP040004.1"/>
</dbReference>
<dbReference type="PROSITE" id="PS01131">
    <property type="entry name" value="RRNA_A_DIMETH"/>
    <property type="match status" value="1"/>
</dbReference>
<feature type="domain" description="Ribosomal RNA adenine methylase transferase N-terminal" evidence="9">
    <location>
        <begin position="21"/>
        <end position="187"/>
    </location>
</feature>
<name>A0A4P9A3M5_9BACT</name>
<evidence type="ECO:0000256" key="5">
    <source>
        <dbReference type="ARBA" id="ARBA00022691"/>
    </source>
</evidence>
<keyword evidence="11" id="KW-1185">Reference proteome</keyword>
<dbReference type="SUPFAM" id="SSF53335">
    <property type="entry name" value="S-adenosyl-L-methionine-dependent methyltransferases"/>
    <property type="match status" value="1"/>
</dbReference>
<dbReference type="InterPro" id="IPR011530">
    <property type="entry name" value="rRNA_adenine_dimethylase"/>
</dbReference>
<dbReference type="PANTHER" id="PTHR11727:SF7">
    <property type="entry name" value="DIMETHYLADENOSINE TRANSFERASE-RELATED"/>
    <property type="match status" value="1"/>
</dbReference>
<dbReference type="GO" id="GO:0052908">
    <property type="term" value="F:16S rRNA (adenine(1518)-N(6)/adenine(1519)-N(6))-dimethyltransferase activity"/>
    <property type="evidence" value="ECO:0007669"/>
    <property type="project" value="UniProtKB-EC"/>
</dbReference>
<proteinExistence type="inferred from homology"/>
<dbReference type="GO" id="GO:0005829">
    <property type="term" value="C:cytosol"/>
    <property type="evidence" value="ECO:0007669"/>
    <property type="project" value="TreeGrafter"/>
</dbReference>
<comment type="similarity">
    <text evidence="7">Belongs to the class I-like SAM-binding methyltransferase superfamily. rRNA adenine N(6)-methyltransferase family. RsmA subfamily.</text>
</comment>
<evidence type="ECO:0000256" key="2">
    <source>
        <dbReference type="ARBA" id="ARBA00022552"/>
    </source>
</evidence>
<evidence type="ECO:0000256" key="7">
    <source>
        <dbReference type="HAMAP-Rule" id="MF_00607"/>
    </source>
</evidence>
<dbReference type="CDD" id="cd02440">
    <property type="entry name" value="AdoMet_MTases"/>
    <property type="match status" value="1"/>
</dbReference>
<dbReference type="GO" id="GO:0003723">
    <property type="term" value="F:RNA binding"/>
    <property type="evidence" value="ECO:0007669"/>
    <property type="project" value="UniProtKB-UniRule"/>
</dbReference>
<dbReference type="KEGG" id="nft:FBF37_02995"/>
<feature type="binding site" evidence="7 8">
    <location>
        <position position="16"/>
    </location>
    <ligand>
        <name>S-adenosyl-L-methionine</name>
        <dbReference type="ChEBI" id="CHEBI:59789"/>
    </ligand>
</feature>
<dbReference type="InterPro" id="IPR023165">
    <property type="entry name" value="rRNA_Ade_diMease-like_C"/>
</dbReference>
<dbReference type="EMBL" id="CP040004">
    <property type="protein sequence ID" value="QCT42418.1"/>
    <property type="molecule type" value="Genomic_DNA"/>
</dbReference>
<keyword evidence="3 7" id="KW-0489">Methyltransferase</keyword>
<keyword evidence="2 7" id="KW-0698">rRNA processing</keyword>
<keyword evidence="1 7" id="KW-0963">Cytoplasm</keyword>
<dbReference type="Proteomes" id="UP000310639">
    <property type="component" value="Chromosome"/>
</dbReference>
<organism evidence="10 11">
    <name type="scientific">Candidatus Nanosynbacter featherlites</name>
    <dbReference type="NCBI Taxonomy" id="2572088"/>
    <lineage>
        <taxon>Bacteria</taxon>
        <taxon>Candidatus Saccharimonadota</taxon>
        <taxon>Candidatus Saccharimonadia</taxon>
        <taxon>Candidatus Nanosynbacterales</taxon>
        <taxon>Candidatus Nanosynbacteraceae</taxon>
        <taxon>Candidatus Nanosynbacter</taxon>
    </lineage>
</organism>
<keyword evidence="4 7" id="KW-0808">Transferase</keyword>
<comment type="subcellular location">
    <subcellularLocation>
        <location evidence="7">Cytoplasm</location>
    </subcellularLocation>
</comment>
<feature type="binding site" evidence="7 8">
    <location>
        <position position="86"/>
    </location>
    <ligand>
        <name>S-adenosyl-L-methionine</name>
        <dbReference type="ChEBI" id="CHEBI:59789"/>
    </ligand>
</feature>
<evidence type="ECO:0000256" key="3">
    <source>
        <dbReference type="ARBA" id="ARBA00022603"/>
    </source>
</evidence>
<dbReference type="Gene3D" id="3.40.50.150">
    <property type="entry name" value="Vaccinia Virus protein VP39"/>
    <property type="match status" value="1"/>
</dbReference>
<feature type="binding site" evidence="7 8">
    <location>
        <position position="14"/>
    </location>
    <ligand>
        <name>S-adenosyl-L-methionine</name>
        <dbReference type="ChEBI" id="CHEBI:59789"/>
    </ligand>
</feature>
<protein>
    <recommendedName>
        <fullName evidence="7">Ribosomal RNA small subunit methyltransferase A</fullName>
        <ecNumber evidence="7">2.1.1.182</ecNumber>
    </recommendedName>
    <alternativeName>
        <fullName evidence="7">16S rRNA (adenine(1518)-N(6)/adenine(1519)-N(6))-dimethyltransferase</fullName>
    </alternativeName>
    <alternativeName>
        <fullName evidence="7">16S rRNA dimethyladenosine transferase</fullName>
    </alternativeName>
    <alternativeName>
        <fullName evidence="7">16S rRNA dimethylase</fullName>
    </alternativeName>
    <alternativeName>
        <fullName evidence="7">S-adenosylmethionine-6-N', N'-adenosyl(rRNA) dimethyltransferase</fullName>
    </alternativeName>
</protein>
<dbReference type="InterPro" id="IPR029063">
    <property type="entry name" value="SAM-dependent_MTases_sf"/>
</dbReference>
<dbReference type="InterPro" id="IPR001737">
    <property type="entry name" value="KsgA/Erm"/>
</dbReference>